<keyword evidence="1" id="KW-0472">Membrane</keyword>
<proteinExistence type="predicted"/>
<feature type="signal peptide" evidence="2">
    <location>
        <begin position="1"/>
        <end position="16"/>
    </location>
</feature>
<evidence type="ECO:0000313" key="4">
    <source>
        <dbReference type="Proteomes" id="UP000005408"/>
    </source>
</evidence>
<evidence type="ECO:0000313" key="3">
    <source>
        <dbReference type="EnsemblMetazoa" id="G31701.1:cds"/>
    </source>
</evidence>
<keyword evidence="4" id="KW-1185">Reference proteome</keyword>
<keyword evidence="2" id="KW-0732">Signal</keyword>
<accession>A0A8W8M9G2</accession>
<keyword evidence="1" id="KW-0812">Transmembrane</keyword>
<dbReference type="Gene3D" id="2.170.300.10">
    <property type="entry name" value="Tie2 ligand-binding domain superfamily"/>
    <property type="match status" value="1"/>
</dbReference>
<evidence type="ECO:0000256" key="2">
    <source>
        <dbReference type="SAM" id="SignalP"/>
    </source>
</evidence>
<dbReference type="EnsemblMetazoa" id="G31701.1">
    <property type="protein sequence ID" value="G31701.1:cds"/>
    <property type="gene ID" value="G31701"/>
</dbReference>
<sequence>METLLTLCIATVTVLGLFGKNSTNNCDSSNGTRCCSGYMWDSLKEQCINCKEGYTGIHCTIACPFPSYGLNCQSTCRCTDEDCNYVTGCKHHVGDVLNHTTDKSSRFNKSVSNIPNITPKREPSANNRSFLFSMSVVIAVLIIIFVIFLYTQLFEKRRVVANL</sequence>
<dbReference type="Proteomes" id="UP000005408">
    <property type="component" value="Unassembled WGS sequence"/>
</dbReference>
<reference evidence="3" key="1">
    <citation type="submission" date="2022-08" db="UniProtKB">
        <authorList>
            <consortium name="EnsemblMetazoa"/>
        </authorList>
    </citation>
    <scope>IDENTIFICATION</scope>
    <source>
        <strain evidence="3">05x7-T-G4-1.051#20</strain>
    </source>
</reference>
<name>A0A8W8M9G2_MAGGI</name>
<evidence type="ECO:0000256" key="1">
    <source>
        <dbReference type="SAM" id="Phobius"/>
    </source>
</evidence>
<organism evidence="3 4">
    <name type="scientific">Magallana gigas</name>
    <name type="common">Pacific oyster</name>
    <name type="synonym">Crassostrea gigas</name>
    <dbReference type="NCBI Taxonomy" id="29159"/>
    <lineage>
        <taxon>Eukaryota</taxon>
        <taxon>Metazoa</taxon>
        <taxon>Spiralia</taxon>
        <taxon>Lophotrochozoa</taxon>
        <taxon>Mollusca</taxon>
        <taxon>Bivalvia</taxon>
        <taxon>Autobranchia</taxon>
        <taxon>Pteriomorphia</taxon>
        <taxon>Ostreida</taxon>
        <taxon>Ostreoidea</taxon>
        <taxon>Ostreidae</taxon>
        <taxon>Magallana</taxon>
    </lineage>
</organism>
<feature type="transmembrane region" description="Helical" evidence="1">
    <location>
        <begin position="130"/>
        <end position="150"/>
    </location>
</feature>
<protein>
    <submittedName>
        <fullName evidence="3">Uncharacterized protein</fullName>
    </submittedName>
</protein>
<feature type="chain" id="PRO_5036492813" evidence="2">
    <location>
        <begin position="17"/>
        <end position="163"/>
    </location>
</feature>
<keyword evidence="1" id="KW-1133">Transmembrane helix</keyword>
<dbReference type="AlphaFoldDB" id="A0A8W8M9G2"/>